<evidence type="ECO:0000313" key="3">
    <source>
        <dbReference type="Proteomes" id="UP000305887"/>
    </source>
</evidence>
<feature type="compositionally biased region" description="Low complexity" evidence="1">
    <location>
        <begin position="110"/>
        <end position="128"/>
    </location>
</feature>
<reference evidence="2 3" key="1">
    <citation type="submission" date="2019-06" db="EMBL/GenBank/DDBJ databases">
        <title>YIM 131921 draft genome.</title>
        <authorList>
            <person name="Jiang L."/>
        </authorList>
    </citation>
    <scope>NUCLEOTIDE SEQUENCE [LARGE SCALE GENOMIC DNA]</scope>
    <source>
        <strain evidence="2 3">YIM 131921</strain>
    </source>
</reference>
<accession>A0A5C4MHZ5</accession>
<organism evidence="2 3">
    <name type="scientific">Rubellimicrobium rubrum</name>
    <dbReference type="NCBI Taxonomy" id="2585369"/>
    <lineage>
        <taxon>Bacteria</taxon>
        <taxon>Pseudomonadati</taxon>
        <taxon>Pseudomonadota</taxon>
        <taxon>Alphaproteobacteria</taxon>
        <taxon>Rhodobacterales</taxon>
        <taxon>Roseobacteraceae</taxon>
        <taxon>Rubellimicrobium</taxon>
    </lineage>
</organism>
<dbReference type="Proteomes" id="UP000305887">
    <property type="component" value="Unassembled WGS sequence"/>
</dbReference>
<dbReference type="InterPro" id="IPR053842">
    <property type="entry name" value="NikA-like"/>
</dbReference>
<dbReference type="Pfam" id="PF21983">
    <property type="entry name" value="NikA-like"/>
    <property type="match status" value="1"/>
</dbReference>
<sequence length="128" mass="14043">MRVEIRTTPQDKARWQALAESRGVSLSDLVRALLDGQRPRRPRREAPPVDPALLRELARLGNNLNQLARAANRQEPVPAAALLVRLIAIDRELAALRRAYTRADPESEDAASPRAAEPGSSPEEPGPC</sequence>
<protein>
    <submittedName>
        <fullName evidence="2">MobC family plasmid mobilization relaxosome protein</fullName>
    </submittedName>
</protein>
<feature type="region of interest" description="Disordered" evidence="1">
    <location>
        <begin position="100"/>
        <end position="128"/>
    </location>
</feature>
<keyword evidence="3" id="KW-1185">Reference proteome</keyword>
<dbReference type="RefSeq" id="WP_139079040.1">
    <property type="nucleotide sequence ID" value="NZ_VDFU01000057.1"/>
</dbReference>
<gene>
    <name evidence="2" type="ORF">FHG66_20670</name>
</gene>
<proteinExistence type="predicted"/>
<name>A0A5C4MHZ5_9RHOB</name>
<comment type="caution">
    <text evidence="2">The sequence shown here is derived from an EMBL/GenBank/DDBJ whole genome shotgun (WGS) entry which is preliminary data.</text>
</comment>
<evidence type="ECO:0000313" key="2">
    <source>
        <dbReference type="EMBL" id="TNC44246.1"/>
    </source>
</evidence>
<evidence type="ECO:0000256" key="1">
    <source>
        <dbReference type="SAM" id="MobiDB-lite"/>
    </source>
</evidence>
<dbReference type="OrthoDB" id="2004071at2"/>
<dbReference type="AlphaFoldDB" id="A0A5C4MHZ5"/>
<dbReference type="EMBL" id="VDFU01000057">
    <property type="protein sequence ID" value="TNC44246.1"/>
    <property type="molecule type" value="Genomic_DNA"/>
</dbReference>